<feature type="domain" description="Tet-like 2OG-Fe(II) oxygenase" evidence="2">
    <location>
        <begin position="222"/>
        <end position="313"/>
    </location>
</feature>
<feature type="compositionally biased region" description="Basic and acidic residues" evidence="1">
    <location>
        <begin position="138"/>
        <end position="160"/>
    </location>
</feature>
<evidence type="ECO:0000256" key="1">
    <source>
        <dbReference type="SAM" id="MobiDB-lite"/>
    </source>
</evidence>
<feature type="compositionally biased region" description="Basic and acidic residues" evidence="1">
    <location>
        <begin position="112"/>
        <end position="129"/>
    </location>
</feature>
<dbReference type="AlphaFoldDB" id="A0A2N5W1K5"/>
<comment type="caution">
    <text evidence="3">The sequence shown here is derived from an EMBL/GenBank/DDBJ whole genome shotgun (WGS) entry which is preliminary data.</text>
</comment>
<evidence type="ECO:0000259" key="2">
    <source>
        <dbReference type="Pfam" id="PF20515"/>
    </source>
</evidence>
<name>A0A2N5W1K5_9BASI</name>
<organism evidence="3 4">
    <name type="scientific">Puccinia coronata f. sp. avenae</name>
    <dbReference type="NCBI Taxonomy" id="200324"/>
    <lineage>
        <taxon>Eukaryota</taxon>
        <taxon>Fungi</taxon>
        <taxon>Dikarya</taxon>
        <taxon>Basidiomycota</taxon>
        <taxon>Pucciniomycotina</taxon>
        <taxon>Pucciniomycetes</taxon>
        <taxon>Pucciniales</taxon>
        <taxon>Pucciniaceae</taxon>
        <taxon>Puccinia</taxon>
    </lineage>
</organism>
<evidence type="ECO:0000313" key="3">
    <source>
        <dbReference type="EMBL" id="PLW56128.1"/>
    </source>
</evidence>
<feature type="region of interest" description="Disordered" evidence="1">
    <location>
        <begin position="98"/>
        <end position="162"/>
    </location>
</feature>
<keyword evidence="4" id="KW-1185">Reference proteome</keyword>
<reference evidence="3 4" key="1">
    <citation type="submission" date="2017-11" db="EMBL/GenBank/DDBJ databases">
        <title>De novo assembly and phasing of dikaryotic genomes from two isolates of Puccinia coronata f. sp. avenae, the causal agent of oat crown rust.</title>
        <authorList>
            <person name="Miller M.E."/>
            <person name="Zhang Y."/>
            <person name="Omidvar V."/>
            <person name="Sperschneider J."/>
            <person name="Schwessinger B."/>
            <person name="Raley C."/>
            <person name="Palmer J.M."/>
            <person name="Garnica D."/>
            <person name="Upadhyaya N."/>
            <person name="Rathjen J."/>
            <person name="Taylor J.M."/>
            <person name="Park R.F."/>
            <person name="Dodds P.N."/>
            <person name="Hirsch C.D."/>
            <person name="Kianian S.F."/>
            <person name="Figueroa M."/>
        </authorList>
    </citation>
    <scope>NUCLEOTIDE SEQUENCE [LARGE SCALE GENOMIC DNA]</scope>
    <source>
        <strain evidence="3">12NC29</strain>
    </source>
</reference>
<dbReference type="Proteomes" id="UP000235388">
    <property type="component" value="Unassembled WGS sequence"/>
</dbReference>
<dbReference type="InterPro" id="IPR046798">
    <property type="entry name" value="2OG-FeII_Oxy_6"/>
</dbReference>
<proteinExistence type="predicted"/>
<gene>
    <name evidence="3" type="ORF">PCANC_04686</name>
</gene>
<evidence type="ECO:0000313" key="4">
    <source>
        <dbReference type="Proteomes" id="UP000235388"/>
    </source>
</evidence>
<dbReference type="OrthoDB" id="2505591at2759"/>
<sequence>MGQGNQPLVPSKAHLPINHANPNTHQHPTVSLQGPPLQASGAAPPQSSTGIAKLKPNRPVQFYLPPPPHYTPSHCLRHCPNHNKTQWARAAQRATVPFASSGSTFPSGRVTRTGDNDESNKDNDAKANDDSLFQHNSGSEKEDGGSEKEDGGSEKEDKKGGAKTHIYYVPRSRQHNLNPTEAITSLENLKLYRRLSFGTCIIAPVDKPSFCKVCWICFESMKSSDPNQSIGRFCCVGKMKKAIQRAEYNPVAEAAGIQEASKFIAYQLQQPAPGVFESCRQLLINGDYPSMAQMELPAPYSPTNFASFLTFTM</sequence>
<dbReference type="EMBL" id="PGCJ01000024">
    <property type="protein sequence ID" value="PLW56128.1"/>
    <property type="molecule type" value="Genomic_DNA"/>
</dbReference>
<feature type="region of interest" description="Disordered" evidence="1">
    <location>
        <begin position="1"/>
        <end position="66"/>
    </location>
</feature>
<protein>
    <recommendedName>
        <fullName evidence="2">Tet-like 2OG-Fe(II) oxygenase domain-containing protein</fullName>
    </recommendedName>
</protein>
<feature type="compositionally biased region" description="Polar residues" evidence="1">
    <location>
        <begin position="20"/>
        <end position="32"/>
    </location>
</feature>
<dbReference type="Pfam" id="PF20515">
    <property type="entry name" value="2OG-FeII_Oxy_6"/>
    <property type="match status" value="1"/>
</dbReference>
<accession>A0A2N5W1K5</accession>